<evidence type="ECO:0000256" key="3">
    <source>
        <dbReference type="ARBA" id="ARBA00022801"/>
    </source>
</evidence>
<comment type="caution">
    <text evidence="6">The sequence shown here is derived from an EMBL/GenBank/DDBJ whole genome shotgun (WGS) entry which is preliminary data.</text>
</comment>
<keyword evidence="4" id="KW-0862">Zinc</keyword>
<sequence>MHAVFLQQAIDLAERNVHAGNGGPFGALVCLDQKVIAACSNSVSCNNDPTAHAEILAIRKACAELNTFRLTDCVLYSSCEPCPMCLGAIYWARLNQVYFACNRYDAALAGFDDSFIYNEIAASAEKRIITMQHIELKESLRPFIAWQQQGNKILY</sequence>
<keyword evidence="3" id="KW-0378">Hydrolase</keyword>
<evidence type="ECO:0000256" key="4">
    <source>
        <dbReference type="ARBA" id="ARBA00022833"/>
    </source>
</evidence>
<evidence type="ECO:0000259" key="5">
    <source>
        <dbReference type="PROSITE" id="PS51747"/>
    </source>
</evidence>
<keyword evidence="2" id="KW-0479">Metal-binding</keyword>
<evidence type="ECO:0000256" key="2">
    <source>
        <dbReference type="ARBA" id="ARBA00022723"/>
    </source>
</evidence>
<protein>
    <submittedName>
        <fullName evidence="6">Guanine deaminase</fullName>
    </submittedName>
</protein>
<dbReference type="FunFam" id="3.40.140.10:FF:000011">
    <property type="entry name" value="tRNA-specific adenosine deaminase"/>
    <property type="match status" value="1"/>
</dbReference>
<evidence type="ECO:0000313" key="7">
    <source>
        <dbReference type="Proteomes" id="UP000191980"/>
    </source>
</evidence>
<name>A0A1V8M626_9GAMM</name>
<reference evidence="6 7" key="1">
    <citation type="submission" date="2015-12" db="EMBL/GenBank/DDBJ databases">
        <authorList>
            <person name="Shamseldin A."/>
            <person name="Moawad H."/>
            <person name="Abd El-Rahim W.M."/>
            <person name="Sadowsky M.J."/>
        </authorList>
    </citation>
    <scope>NUCLEOTIDE SEQUENCE [LARGE SCALE GENOMIC DNA]</scope>
    <source>
        <strain evidence="6 7">WF1</strain>
    </source>
</reference>
<feature type="domain" description="CMP/dCMP-type deaminase" evidence="5">
    <location>
        <begin position="1"/>
        <end position="111"/>
    </location>
</feature>
<dbReference type="Proteomes" id="UP000191980">
    <property type="component" value="Unassembled WGS sequence"/>
</dbReference>
<dbReference type="STRING" id="1420851.AU255_03345"/>
<dbReference type="PROSITE" id="PS51747">
    <property type="entry name" value="CYT_DCMP_DEAMINASES_2"/>
    <property type="match status" value="1"/>
</dbReference>
<comment type="similarity">
    <text evidence="1">Belongs to the cytidine and deoxycytidylate deaminase family.</text>
</comment>
<dbReference type="AlphaFoldDB" id="A0A1V8M626"/>
<gene>
    <name evidence="6" type="ORF">AU255_03345</name>
</gene>
<dbReference type="InterPro" id="IPR016192">
    <property type="entry name" value="APOBEC/CMP_deaminase_Zn-bd"/>
</dbReference>
<dbReference type="SUPFAM" id="SSF53927">
    <property type="entry name" value="Cytidine deaminase-like"/>
    <property type="match status" value="1"/>
</dbReference>
<dbReference type="Pfam" id="PF00383">
    <property type="entry name" value="dCMP_cyt_deam_1"/>
    <property type="match status" value="1"/>
</dbReference>
<dbReference type="CDD" id="cd01285">
    <property type="entry name" value="nucleoside_deaminase"/>
    <property type="match status" value="1"/>
</dbReference>
<dbReference type="GO" id="GO:0008270">
    <property type="term" value="F:zinc ion binding"/>
    <property type="evidence" value="ECO:0007669"/>
    <property type="project" value="InterPro"/>
</dbReference>
<dbReference type="PANTHER" id="PTHR11079:SF161">
    <property type="entry name" value="CMP_DCMP-TYPE DEAMINASE DOMAIN-CONTAINING PROTEIN"/>
    <property type="match status" value="1"/>
</dbReference>
<dbReference type="PROSITE" id="PS00903">
    <property type="entry name" value="CYT_DCMP_DEAMINASES_1"/>
    <property type="match status" value="1"/>
</dbReference>
<dbReference type="InterPro" id="IPR016193">
    <property type="entry name" value="Cytidine_deaminase-like"/>
</dbReference>
<dbReference type="Gene3D" id="3.40.140.10">
    <property type="entry name" value="Cytidine Deaminase, domain 2"/>
    <property type="match status" value="1"/>
</dbReference>
<keyword evidence="7" id="KW-1185">Reference proteome</keyword>
<evidence type="ECO:0000313" key="6">
    <source>
        <dbReference type="EMBL" id="OQK16948.1"/>
    </source>
</evidence>
<dbReference type="InterPro" id="IPR002125">
    <property type="entry name" value="CMP_dCMP_dom"/>
</dbReference>
<organism evidence="6 7">
    <name type="scientific">Methyloprofundus sedimenti</name>
    <dbReference type="NCBI Taxonomy" id="1420851"/>
    <lineage>
        <taxon>Bacteria</taxon>
        <taxon>Pseudomonadati</taxon>
        <taxon>Pseudomonadota</taxon>
        <taxon>Gammaproteobacteria</taxon>
        <taxon>Methylococcales</taxon>
        <taxon>Methylococcaceae</taxon>
        <taxon>Methyloprofundus</taxon>
    </lineage>
</organism>
<dbReference type="PANTHER" id="PTHR11079">
    <property type="entry name" value="CYTOSINE DEAMINASE FAMILY MEMBER"/>
    <property type="match status" value="1"/>
</dbReference>
<dbReference type="GO" id="GO:0006152">
    <property type="term" value="P:purine nucleoside catabolic process"/>
    <property type="evidence" value="ECO:0007669"/>
    <property type="project" value="TreeGrafter"/>
</dbReference>
<dbReference type="OrthoDB" id="9802676at2"/>
<dbReference type="EMBL" id="LPUF01000001">
    <property type="protein sequence ID" value="OQK16948.1"/>
    <property type="molecule type" value="Genomic_DNA"/>
</dbReference>
<dbReference type="RefSeq" id="WP_080521564.1">
    <property type="nucleotide sequence ID" value="NZ_LPUF01000001.1"/>
</dbReference>
<accession>A0A1V8M626</accession>
<evidence type="ECO:0000256" key="1">
    <source>
        <dbReference type="ARBA" id="ARBA00006576"/>
    </source>
</evidence>
<dbReference type="GO" id="GO:0047974">
    <property type="term" value="F:guanosine deaminase activity"/>
    <property type="evidence" value="ECO:0007669"/>
    <property type="project" value="TreeGrafter"/>
</dbReference>
<proteinExistence type="inferred from homology"/>